<comment type="similarity">
    <text evidence="1">Belongs to the membrane fusion protein (MFP) (TC 8.A.1) family.</text>
</comment>
<dbReference type="Pfam" id="PF25869">
    <property type="entry name" value="3HB_CusB"/>
    <property type="match status" value="1"/>
</dbReference>
<accession>A0A3N2DYT6</accession>
<dbReference type="AlphaFoldDB" id="A0A3N2DYT6"/>
<dbReference type="GO" id="GO:0046914">
    <property type="term" value="F:transition metal ion binding"/>
    <property type="evidence" value="ECO:0007669"/>
    <property type="project" value="TreeGrafter"/>
</dbReference>
<dbReference type="Pfam" id="PF25967">
    <property type="entry name" value="RND-MFP_C"/>
    <property type="match status" value="1"/>
</dbReference>
<dbReference type="Gene3D" id="6.10.140.730">
    <property type="match status" value="1"/>
</dbReference>
<dbReference type="GO" id="GO:0022857">
    <property type="term" value="F:transmembrane transporter activity"/>
    <property type="evidence" value="ECO:0007669"/>
    <property type="project" value="InterPro"/>
</dbReference>
<dbReference type="EMBL" id="RKHR01000003">
    <property type="protein sequence ID" value="ROS05013.1"/>
    <property type="molecule type" value="Genomic_DNA"/>
</dbReference>
<evidence type="ECO:0000256" key="3">
    <source>
        <dbReference type="SAM" id="MobiDB-lite"/>
    </source>
</evidence>
<feature type="domain" description="Multidrug resistance protein MdtA-like C-terminal permuted SH3" evidence="8">
    <location>
        <begin position="323"/>
        <end position="378"/>
    </location>
</feature>
<feature type="domain" description="CusB-like beta-barrel" evidence="7">
    <location>
        <begin position="240"/>
        <end position="315"/>
    </location>
</feature>
<gene>
    <name evidence="9" type="ORF">EDC56_0532</name>
</gene>
<feature type="domain" description="Heavy metal binding" evidence="4">
    <location>
        <begin position="44"/>
        <end position="70"/>
    </location>
</feature>
<evidence type="ECO:0000259" key="4">
    <source>
        <dbReference type="Pfam" id="PF19335"/>
    </source>
</evidence>
<keyword evidence="10" id="KW-1185">Reference proteome</keyword>
<dbReference type="InterPro" id="IPR045800">
    <property type="entry name" value="HMBD"/>
</dbReference>
<dbReference type="Gene3D" id="2.40.30.170">
    <property type="match status" value="1"/>
</dbReference>
<dbReference type="Pfam" id="PF25954">
    <property type="entry name" value="Beta-barrel_RND_2"/>
    <property type="match status" value="1"/>
</dbReference>
<dbReference type="Gene3D" id="2.40.420.20">
    <property type="match status" value="1"/>
</dbReference>
<dbReference type="GO" id="GO:0015679">
    <property type="term" value="P:plasma membrane copper ion transport"/>
    <property type="evidence" value="ECO:0007669"/>
    <property type="project" value="TreeGrafter"/>
</dbReference>
<keyword evidence="2" id="KW-0813">Transport</keyword>
<dbReference type="InterPro" id="IPR058627">
    <property type="entry name" value="MdtA-like_C"/>
</dbReference>
<dbReference type="Pfam" id="PF25919">
    <property type="entry name" value="BSH_CusB"/>
    <property type="match status" value="1"/>
</dbReference>
<dbReference type="PANTHER" id="PTHR30097:SF15">
    <property type="entry name" value="CATION EFFLUX SYSTEM PROTEIN CUSB"/>
    <property type="match status" value="1"/>
</dbReference>
<dbReference type="GO" id="GO:0016020">
    <property type="term" value="C:membrane"/>
    <property type="evidence" value="ECO:0007669"/>
    <property type="project" value="InterPro"/>
</dbReference>
<dbReference type="InterPro" id="IPR006143">
    <property type="entry name" value="RND_pump_MFP"/>
</dbReference>
<sequence length="448" mass="49558">MKSLFIYSAFAIVGMLVGITLQNRWTIIGDAGQLAKEDKAKPLYWVAPMDANYRRDRPGKSPMGMDLVPVYEQVSDPQTVLISAAVEQNLAVRLGVVERRILPIPIQTVGIVQLDEDKIYHAHVRAEGWIQQLKATAVGDRVKAGELLFKLYSPTLVAAQEEYLVALNSGNHKLLSASKERLLALGISEQDITSLRLQRKAQQQISFYAHHDGFITKLAVREGMYVKPDSEIMAIGDLASVWVIAEVFERQAAWLKAGQAVEMTTISDNGRRWIGAVETIYPVLKKKTRTVQVRIRFDNSDFALKPNMFADLIIKAGDHQQRLLLPREAVIRGAQFNRVVKQVKAGEYRSEIVSTGIEAGAYVEILTGLDVGDKVVTSAQFLIDSESNIDAEIARINGAEQHEMTGGAMKVDGSPQMKPDASKRAAGKQSEMRCGGDMDMSREGVNHD</sequence>
<dbReference type="Proteomes" id="UP000275394">
    <property type="component" value="Unassembled WGS sequence"/>
</dbReference>
<dbReference type="RefSeq" id="WP_123710962.1">
    <property type="nucleotide sequence ID" value="NZ_RKHR01000003.1"/>
</dbReference>
<evidence type="ECO:0000313" key="10">
    <source>
        <dbReference type="Proteomes" id="UP000275394"/>
    </source>
</evidence>
<evidence type="ECO:0000259" key="5">
    <source>
        <dbReference type="Pfam" id="PF25869"/>
    </source>
</evidence>
<dbReference type="FunFam" id="2.40.30.170:FF:000010">
    <property type="entry name" value="Efflux RND transporter periplasmic adaptor subunit"/>
    <property type="match status" value="1"/>
</dbReference>
<dbReference type="PANTHER" id="PTHR30097">
    <property type="entry name" value="CATION EFFLUX SYSTEM PROTEIN CUSB"/>
    <property type="match status" value="1"/>
</dbReference>
<dbReference type="OrthoDB" id="9806939at2"/>
<comment type="caution">
    <text evidence="9">The sequence shown here is derived from an EMBL/GenBank/DDBJ whole genome shotgun (WGS) entry which is preliminary data.</text>
</comment>
<evidence type="ECO:0000259" key="8">
    <source>
        <dbReference type="Pfam" id="PF25967"/>
    </source>
</evidence>
<evidence type="ECO:0000256" key="2">
    <source>
        <dbReference type="ARBA" id="ARBA00022448"/>
    </source>
</evidence>
<feature type="domain" description="CusB-like barrel-sandwich hybrid" evidence="6">
    <location>
        <begin position="123"/>
        <end position="235"/>
    </location>
</feature>
<dbReference type="Pfam" id="PF19335">
    <property type="entry name" value="HMBD"/>
    <property type="match status" value="1"/>
</dbReference>
<dbReference type="InterPro" id="IPR058792">
    <property type="entry name" value="Beta-barrel_RND_2"/>
</dbReference>
<feature type="domain" description="CusB-like three alpha-helical bundle" evidence="5">
    <location>
        <begin position="156"/>
        <end position="203"/>
    </location>
</feature>
<dbReference type="NCBIfam" id="TIGR01730">
    <property type="entry name" value="RND_mfp"/>
    <property type="match status" value="1"/>
</dbReference>
<feature type="region of interest" description="Disordered" evidence="3">
    <location>
        <begin position="406"/>
        <end position="448"/>
    </location>
</feature>
<dbReference type="SUPFAM" id="SSF111369">
    <property type="entry name" value="HlyD-like secretion proteins"/>
    <property type="match status" value="1"/>
</dbReference>
<evidence type="ECO:0000313" key="9">
    <source>
        <dbReference type="EMBL" id="ROS05013.1"/>
    </source>
</evidence>
<feature type="compositionally biased region" description="Basic and acidic residues" evidence="3">
    <location>
        <begin position="430"/>
        <end position="448"/>
    </location>
</feature>
<dbReference type="GO" id="GO:0030288">
    <property type="term" value="C:outer membrane-bounded periplasmic space"/>
    <property type="evidence" value="ECO:0007669"/>
    <property type="project" value="TreeGrafter"/>
</dbReference>
<dbReference type="InterPro" id="IPR051909">
    <property type="entry name" value="MFP_Cation_Efflux"/>
</dbReference>
<organism evidence="9 10">
    <name type="scientific">Sinobacterium caligoides</name>
    <dbReference type="NCBI Taxonomy" id="933926"/>
    <lineage>
        <taxon>Bacteria</taxon>
        <taxon>Pseudomonadati</taxon>
        <taxon>Pseudomonadota</taxon>
        <taxon>Gammaproteobacteria</taxon>
        <taxon>Cellvibrionales</taxon>
        <taxon>Spongiibacteraceae</taxon>
        <taxon>Sinobacterium</taxon>
    </lineage>
</organism>
<evidence type="ECO:0000259" key="6">
    <source>
        <dbReference type="Pfam" id="PF25919"/>
    </source>
</evidence>
<reference evidence="9 10" key="1">
    <citation type="submission" date="2018-11" db="EMBL/GenBank/DDBJ databases">
        <title>Genomic Encyclopedia of Type Strains, Phase IV (KMG-IV): sequencing the most valuable type-strain genomes for metagenomic binning, comparative biology and taxonomic classification.</title>
        <authorList>
            <person name="Goeker M."/>
        </authorList>
    </citation>
    <scope>NUCLEOTIDE SEQUENCE [LARGE SCALE GENOMIC DNA]</scope>
    <source>
        <strain evidence="9 10">DSM 100316</strain>
    </source>
</reference>
<evidence type="ECO:0000259" key="7">
    <source>
        <dbReference type="Pfam" id="PF25954"/>
    </source>
</evidence>
<dbReference type="InterPro" id="IPR058790">
    <property type="entry name" value="BSH_CusB"/>
</dbReference>
<evidence type="ECO:0000256" key="1">
    <source>
        <dbReference type="ARBA" id="ARBA00009477"/>
    </source>
</evidence>
<protein>
    <submittedName>
        <fullName evidence="9">Cu(I)/Ag(I) efflux system membrane fusion protein</fullName>
    </submittedName>
</protein>
<proteinExistence type="inferred from homology"/>
<dbReference type="InterPro" id="IPR058791">
    <property type="entry name" value="3HB_CusB"/>
</dbReference>
<dbReference type="GO" id="GO:0060003">
    <property type="term" value="P:copper ion export"/>
    <property type="evidence" value="ECO:0007669"/>
    <property type="project" value="TreeGrafter"/>
</dbReference>
<name>A0A3N2DYT6_9GAMM</name>